<feature type="compositionally biased region" description="Acidic residues" evidence="6">
    <location>
        <begin position="156"/>
        <end position="173"/>
    </location>
</feature>
<evidence type="ECO:0000256" key="1">
    <source>
        <dbReference type="ARBA" id="ARBA00004123"/>
    </source>
</evidence>
<keyword evidence="3 5" id="KW-0235">DNA replication</keyword>
<feature type="compositionally biased region" description="Basic residues" evidence="6">
    <location>
        <begin position="183"/>
        <end position="193"/>
    </location>
</feature>
<reference evidence="9 10" key="1">
    <citation type="submission" date="2024-09" db="EMBL/GenBank/DDBJ databases">
        <title>Rethinking Asexuality: The Enigmatic Case of Functional Sexual Genes in Lepraria (Stereocaulaceae).</title>
        <authorList>
            <person name="Doellman M."/>
            <person name="Sun Y."/>
            <person name="Barcenas-Pena A."/>
            <person name="Lumbsch H.T."/>
            <person name="Grewe F."/>
        </authorList>
    </citation>
    <scope>NUCLEOTIDE SEQUENCE [LARGE SCALE GENOMIC DNA]</scope>
    <source>
        <strain evidence="9 10">Mercado 3170</strain>
    </source>
</reference>
<feature type="compositionally biased region" description="Acidic residues" evidence="6">
    <location>
        <begin position="137"/>
        <end position="147"/>
    </location>
</feature>
<comment type="subunit">
    <text evidence="5">Component of the origin recognition complex (ORC).</text>
</comment>
<feature type="domain" description="Origin recognition complex subunit 2 winged-helix" evidence="8">
    <location>
        <begin position="329"/>
        <end position="380"/>
    </location>
</feature>
<dbReference type="PANTHER" id="PTHR14052:SF0">
    <property type="entry name" value="ORIGIN RECOGNITION COMPLEX SUBUNIT 2"/>
    <property type="match status" value="1"/>
</dbReference>
<evidence type="ECO:0000313" key="9">
    <source>
        <dbReference type="EMBL" id="KAL2038473.1"/>
    </source>
</evidence>
<evidence type="ECO:0000259" key="7">
    <source>
        <dbReference type="Pfam" id="PF04084"/>
    </source>
</evidence>
<protein>
    <recommendedName>
        <fullName evidence="5">Origin recognition complex subunit 2</fullName>
    </recommendedName>
</protein>
<dbReference type="Pfam" id="PF04084">
    <property type="entry name" value="RecA-like_ORC2"/>
    <property type="match status" value="1"/>
</dbReference>
<evidence type="ECO:0000256" key="2">
    <source>
        <dbReference type="ARBA" id="ARBA00007421"/>
    </source>
</evidence>
<comment type="function">
    <text evidence="5">Component of the origin recognition complex (ORC) that binds origins of replication. DNA-binding is ATP-dependent. ORC is required to assemble the pre-replication complex necessary to initiate DNA replication.</text>
</comment>
<dbReference type="PANTHER" id="PTHR14052">
    <property type="entry name" value="ORIGIN RECOGNITION COMPLEX SUBUNIT 2"/>
    <property type="match status" value="1"/>
</dbReference>
<keyword evidence="4 5" id="KW-0539">Nucleus</keyword>
<gene>
    <name evidence="9" type="ORF">N7G274_008812</name>
</gene>
<accession>A0ABR3ZYL2</accession>
<evidence type="ECO:0000259" key="8">
    <source>
        <dbReference type="Pfam" id="PF24882"/>
    </source>
</evidence>
<sequence length="390" mass="43693">MAAKRKRNSDEEESHVDQGRSNPRKTRRAQVNDADDHSGDTSEQSPEAATPIKTIPRRERSPRSAQKSKFLANGMGKESNGVVTPSKLKGNRPFSTPSKPFTEDNGETENSTVRNADRSARRKSARTLIDTRAVDGLSEEDDLEEEDLLAKKIWDADEVQSDDDQDEAEDELAAESATPATPSKRKRGQRKKSPTPPQNLPPHEQYFWENRPGKIKTSNNTLSSVSLLTTCDHPNFALLWDVTLRDQYNFLFHDTTTFISYAGVEIPSVIDSVNELLGRSGRSIKGKEGVGFVLRSLPENARNLYRVLIAELLAAMDEDGGGAGVEGQAVIEYKVLYQKVVEEFICSNEMGFRQLLKEFHDHEMVVDRKEGLGVPFRREEMESILEGLME</sequence>
<evidence type="ECO:0000256" key="4">
    <source>
        <dbReference type="ARBA" id="ARBA00023242"/>
    </source>
</evidence>
<dbReference type="Pfam" id="PF24882">
    <property type="entry name" value="WHD_ORC2"/>
    <property type="match status" value="1"/>
</dbReference>
<feature type="domain" description="Origin recognition complex subunit 2 RecA-like" evidence="7">
    <location>
        <begin position="222"/>
        <end position="255"/>
    </location>
</feature>
<keyword evidence="10" id="KW-1185">Reference proteome</keyword>
<dbReference type="InterPro" id="IPR007220">
    <property type="entry name" value="ORC2"/>
</dbReference>
<dbReference type="InterPro" id="IPR056772">
    <property type="entry name" value="RecA-like_ORC2"/>
</dbReference>
<evidence type="ECO:0000256" key="5">
    <source>
        <dbReference type="RuleBase" id="RU368084"/>
    </source>
</evidence>
<evidence type="ECO:0000256" key="6">
    <source>
        <dbReference type="SAM" id="MobiDB-lite"/>
    </source>
</evidence>
<name>A0ABR3ZYL2_9LECA</name>
<comment type="subcellular location">
    <subcellularLocation>
        <location evidence="1 5">Nucleus</location>
    </subcellularLocation>
</comment>
<dbReference type="Proteomes" id="UP001590950">
    <property type="component" value="Unassembled WGS sequence"/>
</dbReference>
<feature type="region of interest" description="Disordered" evidence="6">
    <location>
        <begin position="1"/>
        <end position="206"/>
    </location>
</feature>
<proteinExistence type="inferred from homology"/>
<evidence type="ECO:0000256" key="3">
    <source>
        <dbReference type="ARBA" id="ARBA00022705"/>
    </source>
</evidence>
<dbReference type="EMBL" id="JBEFKJ010000032">
    <property type="protein sequence ID" value="KAL2038473.1"/>
    <property type="molecule type" value="Genomic_DNA"/>
</dbReference>
<organism evidence="9 10">
    <name type="scientific">Stereocaulon virgatum</name>
    <dbReference type="NCBI Taxonomy" id="373712"/>
    <lineage>
        <taxon>Eukaryota</taxon>
        <taxon>Fungi</taxon>
        <taxon>Dikarya</taxon>
        <taxon>Ascomycota</taxon>
        <taxon>Pezizomycotina</taxon>
        <taxon>Lecanoromycetes</taxon>
        <taxon>OSLEUM clade</taxon>
        <taxon>Lecanoromycetidae</taxon>
        <taxon>Lecanorales</taxon>
        <taxon>Lecanorineae</taxon>
        <taxon>Stereocaulaceae</taxon>
        <taxon>Stereocaulon</taxon>
    </lineage>
</organism>
<dbReference type="InterPro" id="IPR056773">
    <property type="entry name" value="WHD_ORC2"/>
</dbReference>
<comment type="similarity">
    <text evidence="2 5">Belongs to the ORC2 family.</text>
</comment>
<comment type="caution">
    <text evidence="9">The sequence shown here is derived from an EMBL/GenBank/DDBJ whole genome shotgun (WGS) entry which is preliminary data.</text>
</comment>
<evidence type="ECO:0000313" key="10">
    <source>
        <dbReference type="Proteomes" id="UP001590950"/>
    </source>
</evidence>